<dbReference type="RefSeq" id="WP_038048857.1">
    <property type="nucleotide sequence ID" value="NZ_JMFG01000016.1"/>
</dbReference>
<evidence type="ECO:0000256" key="1">
    <source>
        <dbReference type="ARBA" id="ARBA00001933"/>
    </source>
</evidence>
<sequence length="331" mass="36441">MRGLHRYDSILDAIGWTPIVRLNRITAGLPAEVWAKLEFLNPMGSVKDRIARHMIEKAEADGRLQPDGLILEASSGNTALGLALVAIQKGYKLKVVVRDSTSPEKIALLRALGVDIEFVDASLPPEHPDSYNNKAPRLARGLSGCFFPDQHNNRENNETHYLTTGPEIWEQMEGRIDYFVAGMGTGGTVAGVGRYLKERNPHIKVIAVEPEGSVFAEYFRTGRRPQPKRYLMEGLGDEFIIGTADFEPLDDVVQVSDGEAFLTARRLAREEGIVAGGSSGAVLAVVLKLARELPPGTRIVTLFPDSGFRYASTIYNDQWMHEHGFTVEPGS</sequence>
<gene>
    <name evidence="5" type="ORF">EG19_02590</name>
</gene>
<evidence type="ECO:0000259" key="4">
    <source>
        <dbReference type="Pfam" id="PF00291"/>
    </source>
</evidence>
<dbReference type="AlphaFoldDB" id="A0A062XZH3"/>
<dbReference type="CDD" id="cd01561">
    <property type="entry name" value="CBS_like"/>
    <property type="match status" value="1"/>
</dbReference>
<protein>
    <submittedName>
        <fullName evidence="5">Cystathionine beta-synthase</fullName>
    </submittedName>
</protein>
<dbReference type="InterPro" id="IPR036052">
    <property type="entry name" value="TrpB-like_PALP_sf"/>
</dbReference>
<dbReference type="EMBL" id="JMFG01000016">
    <property type="protein sequence ID" value="KDA53880.1"/>
    <property type="molecule type" value="Genomic_DNA"/>
</dbReference>
<comment type="caution">
    <text evidence="5">The sequence shown here is derived from an EMBL/GenBank/DDBJ whole genome shotgun (WGS) entry which is preliminary data.</text>
</comment>
<dbReference type="Gene3D" id="3.40.50.1100">
    <property type="match status" value="2"/>
</dbReference>
<keyword evidence="3" id="KW-0663">Pyridoxal phosphate</keyword>
<dbReference type="GO" id="GO:0009069">
    <property type="term" value="P:serine family amino acid metabolic process"/>
    <property type="evidence" value="ECO:0007669"/>
    <property type="project" value="UniProtKB-ARBA"/>
</dbReference>
<organism evidence="5 6">
    <name type="scientific">Thermoanaerobaculum aquaticum</name>
    <dbReference type="NCBI Taxonomy" id="1312852"/>
    <lineage>
        <taxon>Bacteria</taxon>
        <taxon>Pseudomonadati</taxon>
        <taxon>Acidobacteriota</taxon>
        <taxon>Thermoanaerobaculia</taxon>
        <taxon>Thermoanaerobaculales</taxon>
        <taxon>Thermoanaerobaculaceae</taxon>
        <taxon>Thermoanaerobaculum</taxon>
    </lineage>
</organism>
<dbReference type="OrthoDB" id="9808024at2"/>
<comment type="cofactor">
    <cofactor evidence="1">
        <name>pyridoxal 5'-phosphate</name>
        <dbReference type="ChEBI" id="CHEBI:597326"/>
    </cofactor>
</comment>
<feature type="domain" description="Tryptophan synthase beta chain-like PALP" evidence="4">
    <location>
        <begin position="10"/>
        <end position="305"/>
    </location>
</feature>
<evidence type="ECO:0000256" key="3">
    <source>
        <dbReference type="ARBA" id="ARBA00022898"/>
    </source>
</evidence>
<evidence type="ECO:0000313" key="5">
    <source>
        <dbReference type="EMBL" id="KDA53880.1"/>
    </source>
</evidence>
<dbReference type="InterPro" id="IPR050214">
    <property type="entry name" value="Cys_Synth/Cystath_Beta-Synth"/>
</dbReference>
<dbReference type="Pfam" id="PF00291">
    <property type="entry name" value="PALP"/>
    <property type="match status" value="1"/>
</dbReference>
<proteinExistence type="inferred from homology"/>
<dbReference type="GO" id="GO:0044272">
    <property type="term" value="P:sulfur compound biosynthetic process"/>
    <property type="evidence" value="ECO:0007669"/>
    <property type="project" value="UniProtKB-ARBA"/>
</dbReference>
<keyword evidence="6" id="KW-1185">Reference proteome</keyword>
<dbReference type="FunFam" id="3.40.50.1100:FF:000003">
    <property type="entry name" value="Cystathionine beta-synthase"/>
    <property type="match status" value="1"/>
</dbReference>
<accession>A0A062XZH3</accession>
<evidence type="ECO:0000313" key="6">
    <source>
        <dbReference type="Proteomes" id="UP000027284"/>
    </source>
</evidence>
<dbReference type="PANTHER" id="PTHR10314">
    <property type="entry name" value="CYSTATHIONINE BETA-SYNTHASE"/>
    <property type="match status" value="1"/>
</dbReference>
<dbReference type="STRING" id="1312852.EG19_02590"/>
<dbReference type="Proteomes" id="UP000027284">
    <property type="component" value="Unassembled WGS sequence"/>
</dbReference>
<dbReference type="GO" id="GO:0006534">
    <property type="term" value="P:cysteine metabolic process"/>
    <property type="evidence" value="ECO:0007669"/>
    <property type="project" value="UniProtKB-ARBA"/>
</dbReference>
<name>A0A062XZH3_9BACT</name>
<reference evidence="5 6" key="1">
    <citation type="submission" date="2014-04" db="EMBL/GenBank/DDBJ databases">
        <title>The Genome Sequence of Thermoanaerobaculum aquaticum MP-01, The First Cultivated Group 23 Acidobacterium.</title>
        <authorList>
            <person name="Stamps B.W."/>
            <person name="Losey N.A."/>
            <person name="Lawson P.A."/>
            <person name="Stevenson B.S."/>
        </authorList>
    </citation>
    <scope>NUCLEOTIDE SEQUENCE [LARGE SCALE GENOMIC DNA]</scope>
    <source>
        <strain evidence="5 6">MP-01</strain>
    </source>
</reference>
<evidence type="ECO:0000256" key="2">
    <source>
        <dbReference type="ARBA" id="ARBA00007103"/>
    </source>
</evidence>
<comment type="similarity">
    <text evidence="2">Belongs to the cysteine synthase/cystathionine beta-synthase family.</text>
</comment>
<dbReference type="FunFam" id="3.40.50.1100:FF:000118">
    <property type="entry name" value="Related to CYS4-cystathionine beta-synthase"/>
    <property type="match status" value="1"/>
</dbReference>
<dbReference type="InterPro" id="IPR001926">
    <property type="entry name" value="TrpB-like_PALP"/>
</dbReference>
<dbReference type="SUPFAM" id="SSF53686">
    <property type="entry name" value="Tryptophan synthase beta subunit-like PLP-dependent enzymes"/>
    <property type="match status" value="1"/>
</dbReference>